<dbReference type="GO" id="GO:0000287">
    <property type="term" value="F:magnesium ion binding"/>
    <property type="evidence" value="ECO:0007669"/>
    <property type="project" value="InterPro"/>
</dbReference>
<evidence type="ECO:0000256" key="5">
    <source>
        <dbReference type="ARBA" id="ARBA00022598"/>
    </source>
</evidence>
<dbReference type="FunFam" id="3.50.40.10:FF:000003">
    <property type="entry name" value="Phenylalanine--tRNA ligase beta subunit"/>
    <property type="match status" value="1"/>
</dbReference>
<evidence type="ECO:0000259" key="13">
    <source>
        <dbReference type="PROSITE" id="PS51483"/>
    </source>
</evidence>
<dbReference type="PANTHER" id="PTHR10947:SF0">
    <property type="entry name" value="PHENYLALANINE--TRNA LIGASE BETA SUBUNIT"/>
    <property type="match status" value="1"/>
</dbReference>
<comment type="catalytic activity">
    <reaction evidence="12">
        <text>tRNA(Phe) + L-phenylalanine + ATP = L-phenylalanyl-tRNA(Phe) + AMP + diphosphate + H(+)</text>
        <dbReference type="Rhea" id="RHEA:19413"/>
        <dbReference type="Rhea" id="RHEA-COMP:9668"/>
        <dbReference type="Rhea" id="RHEA-COMP:9699"/>
        <dbReference type="ChEBI" id="CHEBI:15378"/>
        <dbReference type="ChEBI" id="CHEBI:30616"/>
        <dbReference type="ChEBI" id="CHEBI:33019"/>
        <dbReference type="ChEBI" id="CHEBI:58095"/>
        <dbReference type="ChEBI" id="CHEBI:78442"/>
        <dbReference type="ChEBI" id="CHEBI:78531"/>
        <dbReference type="ChEBI" id="CHEBI:456215"/>
        <dbReference type="EC" id="6.1.1.20"/>
    </reaction>
</comment>
<dbReference type="InterPro" id="IPR009061">
    <property type="entry name" value="DNA-bd_dom_put_sf"/>
</dbReference>
<evidence type="ECO:0000256" key="2">
    <source>
        <dbReference type="ARBA" id="ARBA00004496"/>
    </source>
</evidence>
<dbReference type="Pfam" id="PF17759">
    <property type="entry name" value="tRNA_synthFbeta"/>
    <property type="match status" value="1"/>
</dbReference>
<comment type="similarity">
    <text evidence="3 12">Belongs to the phenylalanyl-tRNA synthetase beta subunit family. Type 2 subfamily.</text>
</comment>
<protein>
    <recommendedName>
        <fullName evidence="12">Phenylalanine--tRNA ligase beta subunit</fullName>
        <ecNumber evidence="12">6.1.1.20</ecNumber>
    </recommendedName>
    <alternativeName>
        <fullName evidence="12">Phenylalanyl-tRNA synthetase beta subunit</fullName>
        <shortName evidence="12">PheRS</shortName>
    </alternativeName>
</protein>
<keyword evidence="5 12" id="KW-0436">Ligase</keyword>
<feature type="binding site" evidence="12">
    <location>
        <position position="354"/>
    </location>
    <ligand>
        <name>Mg(2+)</name>
        <dbReference type="ChEBI" id="CHEBI:18420"/>
        <note>shared with alpha subunit</note>
    </ligand>
</feature>
<evidence type="ECO:0000256" key="11">
    <source>
        <dbReference type="ARBA" id="ARBA00023146"/>
    </source>
</evidence>
<feature type="domain" description="B5" evidence="13">
    <location>
        <begin position="291"/>
        <end position="367"/>
    </location>
</feature>
<dbReference type="GO" id="GO:0005524">
    <property type="term" value="F:ATP binding"/>
    <property type="evidence" value="ECO:0007669"/>
    <property type="project" value="UniProtKB-UniRule"/>
</dbReference>
<dbReference type="InterPro" id="IPR005146">
    <property type="entry name" value="B3/B4_tRNA-bd"/>
</dbReference>
<dbReference type="EMBL" id="QNVI01000060">
    <property type="protein sequence ID" value="TDA38072.1"/>
    <property type="molecule type" value="Genomic_DNA"/>
</dbReference>
<evidence type="ECO:0000256" key="8">
    <source>
        <dbReference type="ARBA" id="ARBA00022840"/>
    </source>
</evidence>
<evidence type="ECO:0000313" key="15">
    <source>
        <dbReference type="EMBL" id="TDA38072.1"/>
    </source>
</evidence>
<dbReference type="SUPFAM" id="SSF56037">
    <property type="entry name" value="PheT/TilS domain"/>
    <property type="match status" value="1"/>
</dbReference>
<dbReference type="InterPro" id="IPR020825">
    <property type="entry name" value="Phe-tRNA_synthase-like_B3/B4"/>
</dbReference>
<dbReference type="GO" id="GO:0003723">
    <property type="term" value="F:RNA binding"/>
    <property type="evidence" value="ECO:0007669"/>
    <property type="project" value="InterPro"/>
</dbReference>
<dbReference type="InterPro" id="IPR004531">
    <property type="entry name" value="Phe-tRNA-synth_IIc_bsu_arc_euk"/>
</dbReference>
<name>A0A520KHY0_9CREN</name>
<dbReference type="Gene3D" id="3.30.56.10">
    <property type="match status" value="2"/>
</dbReference>
<dbReference type="PROSITE" id="PS51483">
    <property type="entry name" value="B5"/>
    <property type="match status" value="1"/>
</dbReference>
<dbReference type="InterPro" id="IPR045864">
    <property type="entry name" value="aa-tRNA-synth_II/BPL/LPL"/>
</dbReference>
<dbReference type="Proteomes" id="UP000317265">
    <property type="component" value="Unassembled WGS sequence"/>
</dbReference>
<dbReference type="SUPFAM" id="SSF55681">
    <property type="entry name" value="Class II aaRS and biotin synthetases"/>
    <property type="match status" value="1"/>
</dbReference>
<dbReference type="GO" id="GO:0004826">
    <property type="term" value="F:phenylalanine-tRNA ligase activity"/>
    <property type="evidence" value="ECO:0007669"/>
    <property type="project" value="UniProtKB-UniRule"/>
</dbReference>
<evidence type="ECO:0000256" key="3">
    <source>
        <dbReference type="ARBA" id="ARBA00007438"/>
    </source>
</evidence>
<feature type="binding site" evidence="12">
    <location>
        <position position="355"/>
    </location>
    <ligand>
        <name>Mg(2+)</name>
        <dbReference type="ChEBI" id="CHEBI:18420"/>
        <note>shared with alpha subunit</note>
    </ligand>
</feature>
<organism evidence="14 16">
    <name type="scientific">Thermoproteota archaeon</name>
    <dbReference type="NCBI Taxonomy" id="2056631"/>
    <lineage>
        <taxon>Archaea</taxon>
        <taxon>Thermoproteota</taxon>
    </lineage>
</organism>
<dbReference type="EC" id="6.1.1.20" evidence="12"/>
<keyword evidence="7 12" id="KW-0547">Nucleotide-binding</keyword>
<dbReference type="InterPro" id="IPR022918">
    <property type="entry name" value="Phe_tRNA_ligase_beta2_arc"/>
</dbReference>
<accession>A0A520KHY0</accession>
<evidence type="ECO:0000313" key="16">
    <source>
        <dbReference type="Proteomes" id="UP000316080"/>
    </source>
</evidence>
<dbReference type="Pfam" id="PF03483">
    <property type="entry name" value="B3_4"/>
    <property type="match status" value="1"/>
</dbReference>
<gene>
    <name evidence="12" type="primary">pheT</name>
    <name evidence="15" type="ORF">DSO09_05270</name>
    <name evidence="14" type="ORF">EF809_01075</name>
</gene>
<dbReference type="PANTHER" id="PTHR10947">
    <property type="entry name" value="PHENYLALANYL-TRNA SYNTHETASE BETA CHAIN AND LEUCINE-RICH REPEAT-CONTAINING PROTEIN 47"/>
    <property type="match status" value="1"/>
</dbReference>
<evidence type="ECO:0000256" key="12">
    <source>
        <dbReference type="HAMAP-Rule" id="MF_00284"/>
    </source>
</evidence>
<evidence type="ECO:0000256" key="6">
    <source>
        <dbReference type="ARBA" id="ARBA00022723"/>
    </source>
</evidence>
<comment type="subcellular location">
    <subcellularLocation>
        <location evidence="2 12">Cytoplasm</location>
    </subcellularLocation>
</comment>
<dbReference type="GO" id="GO:0006432">
    <property type="term" value="P:phenylalanyl-tRNA aminoacylation"/>
    <property type="evidence" value="ECO:0007669"/>
    <property type="project" value="UniProtKB-UniRule"/>
</dbReference>
<dbReference type="Proteomes" id="UP000316080">
    <property type="component" value="Unassembled WGS sequence"/>
</dbReference>
<reference evidence="14 16" key="2">
    <citation type="journal article" date="2019" name="Nat. Microbiol.">
        <title>Wide diversity of methane and short-chain alkane metabolisms in uncultured archaea.</title>
        <authorList>
            <person name="Borrel G."/>
            <person name="Adam P.S."/>
            <person name="McKay L.J."/>
            <person name="Chen L.X."/>
            <person name="Sierra-Garcia I.N."/>
            <person name="Sieber C.M."/>
            <person name="Letourneur Q."/>
            <person name="Ghozlane A."/>
            <person name="Andersen G.L."/>
            <person name="Li W.J."/>
            <person name="Hallam S.J."/>
            <person name="Muyzer G."/>
            <person name="de Oliveira V.M."/>
            <person name="Inskeep W.P."/>
            <person name="Banfield J.F."/>
            <person name="Gribaldo S."/>
        </authorList>
    </citation>
    <scope>NUCLEOTIDE SEQUENCE [LARGE SCALE GENOMIC DNA]</scope>
    <source>
        <strain evidence="14">Verst-YHS</strain>
    </source>
</reference>
<keyword evidence="6 12" id="KW-0479">Metal-binding</keyword>
<dbReference type="InterPro" id="IPR005147">
    <property type="entry name" value="tRNA_synthase_B5-dom"/>
</dbReference>
<feature type="binding site" evidence="12">
    <location>
        <position position="345"/>
    </location>
    <ligand>
        <name>Mg(2+)</name>
        <dbReference type="ChEBI" id="CHEBI:18420"/>
        <note>shared with alpha subunit</note>
    </ligand>
</feature>
<evidence type="ECO:0000256" key="1">
    <source>
        <dbReference type="ARBA" id="ARBA00001946"/>
    </source>
</evidence>
<comment type="cofactor">
    <cofactor evidence="1 12">
        <name>Mg(2+)</name>
        <dbReference type="ChEBI" id="CHEBI:18420"/>
    </cofactor>
</comment>
<keyword evidence="4 12" id="KW-0963">Cytoplasm</keyword>
<comment type="caution">
    <text evidence="14">The sequence shown here is derived from an EMBL/GenBank/DDBJ whole genome shotgun (WGS) entry which is preliminary data.</text>
</comment>
<evidence type="ECO:0000256" key="9">
    <source>
        <dbReference type="ARBA" id="ARBA00022842"/>
    </source>
</evidence>
<dbReference type="NCBIfam" id="TIGR00471">
    <property type="entry name" value="pheT_arch"/>
    <property type="match status" value="1"/>
</dbReference>
<dbReference type="InterPro" id="IPR041616">
    <property type="entry name" value="PheRS_beta_core"/>
</dbReference>
<evidence type="ECO:0000256" key="10">
    <source>
        <dbReference type="ARBA" id="ARBA00022917"/>
    </source>
</evidence>
<evidence type="ECO:0000256" key="7">
    <source>
        <dbReference type="ARBA" id="ARBA00022741"/>
    </source>
</evidence>
<dbReference type="CDD" id="cd00769">
    <property type="entry name" value="PheRS_beta_core"/>
    <property type="match status" value="1"/>
</dbReference>
<reference evidence="15 17" key="1">
    <citation type="journal article" date="2019" name="Nat. Microbiol.">
        <title>Expanding anaerobic alkane metabolism in the domain of Archaea.</title>
        <authorList>
            <person name="Wang Y."/>
            <person name="Wegener G."/>
            <person name="Hou J."/>
            <person name="Wang F."/>
            <person name="Xiao X."/>
        </authorList>
    </citation>
    <scope>NUCLEOTIDE SEQUENCE [LARGE SCALE GENOMIC DNA]</scope>
    <source>
        <strain evidence="15">WYZ-LMO11</strain>
    </source>
</reference>
<evidence type="ECO:0000313" key="14">
    <source>
        <dbReference type="EMBL" id="RZN57333.1"/>
    </source>
</evidence>
<dbReference type="HAMAP" id="MF_00284">
    <property type="entry name" value="Phe_tRNA_synth_beta2"/>
    <property type="match status" value="1"/>
</dbReference>
<dbReference type="InterPro" id="IPR045060">
    <property type="entry name" value="Phe-tRNA-ligase_IIc_bsu"/>
</dbReference>
<dbReference type="SUPFAM" id="SSF46955">
    <property type="entry name" value="Putative DNA-binding domain"/>
    <property type="match status" value="2"/>
</dbReference>
<feature type="binding site" evidence="12">
    <location>
        <position position="351"/>
    </location>
    <ligand>
        <name>Mg(2+)</name>
        <dbReference type="ChEBI" id="CHEBI:18420"/>
        <note>shared with alpha subunit</note>
    </ligand>
</feature>
<proteinExistence type="inferred from homology"/>
<keyword evidence="9 12" id="KW-0460">Magnesium</keyword>
<comment type="subunit">
    <text evidence="12">Tetramer of two alpha and two beta subunits.</text>
</comment>
<evidence type="ECO:0000256" key="4">
    <source>
        <dbReference type="ARBA" id="ARBA00022490"/>
    </source>
</evidence>
<dbReference type="AlphaFoldDB" id="A0A520KHY0"/>
<dbReference type="Gene3D" id="3.30.930.10">
    <property type="entry name" value="Bira Bifunctional Protein, Domain 2"/>
    <property type="match status" value="1"/>
</dbReference>
<keyword evidence="8 12" id="KW-0067">ATP-binding</keyword>
<dbReference type="Pfam" id="PF03484">
    <property type="entry name" value="B5"/>
    <property type="match status" value="1"/>
</dbReference>
<dbReference type="GO" id="GO:0009328">
    <property type="term" value="C:phenylalanine-tRNA ligase complex"/>
    <property type="evidence" value="ECO:0007669"/>
    <property type="project" value="TreeGrafter"/>
</dbReference>
<dbReference type="SMART" id="SM00874">
    <property type="entry name" value="B5"/>
    <property type="match status" value="1"/>
</dbReference>
<keyword evidence="10 12" id="KW-0648">Protein biosynthesis</keyword>
<evidence type="ECO:0000313" key="17">
    <source>
        <dbReference type="Proteomes" id="UP000317265"/>
    </source>
</evidence>
<dbReference type="EMBL" id="RXIH01000008">
    <property type="protein sequence ID" value="RZN57333.1"/>
    <property type="molecule type" value="Genomic_DNA"/>
</dbReference>
<dbReference type="SMART" id="SM00873">
    <property type="entry name" value="B3_4"/>
    <property type="match status" value="1"/>
</dbReference>
<sequence>MILENFIHIILKNSENGGMKLPKISISINDLKKILKMNISNEKIIDVLPRLKCEIEEIIGDRITLEITSDRADFFSSEGIARGIRIYYGNKWKLKDPLPGSIKLFVDSSVESIRPYIVGAVIRNIELDEEAIVQIMQLQEKIHNTYGSNRRKASIGVYDLDKISPPIYYSAFHPNDIKFIPLGYSEVMNGYDILNKTNKGIEYGWIIKDKEKFPLLYDSNNVVLSMPPIINSENTKVTTNTKNLFIDITGTDENTINICLNVIVTSVLERGGDFQYVDVYYKNKLERTPKLEYTTTSLKLSTINNSLGININLNDITYLLNKMGHEVKEIKDNEIIVISPPYRVDILHEIDLVEDIAMAIGLENIKPEVPKIITIGKLLRESKVRRIIRDIMIGMGFQEVITYMLSSKSVMEDKPLLEKREFVELINPVSSEYEVLRDCLLPKLLQFLSYNTHEPYPQKIFEYGDVVYVENGVAKISTHLAAAISDYKVSYEDIQAVVVALFKAISKNISFKPYNKPPFIEGRAAEIILDGKSIGIVGEISPRVLVNFGLEFPVGIFECDINKFIF</sequence>
<keyword evidence="11 12" id="KW-0030">Aminoacyl-tRNA synthetase</keyword>
<dbReference type="Gene3D" id="3.50.40.10">
    <property type="entry name" value="Phenylalanyl-trna Synthetase, Chain B, domain 3"/>
    <property type="match status" value="1"/>
</dbReference>